<protein>
    <submittedName>
        <fullName evidence="2">GAF domain-containing protein</fullName>
    </submittedName>
</protein>
<feature type="domain" description="GAF" evidence="1">
    <location>
        <begin position="160"/>
        <end position="323"/>
    </location>
</feature>
<dbReference type="Gene3D" id="2.30.110.10">
    <property type="entry name" value="Electron Transport, Fmn-binding Protein, Chain A"/>
    <property type="match status" value="1"/>
</dbReference>
<dbReference type="InterPro" id="IPR029016">
    <property type="entry name" value="GAF-like_dom_sf"/>
</dbReference>
<dbReference type="SUPFAM" id="SSF50475">
    <property type="entry name" value="FMN-binding split barrel"/>
    <property type="match status" value="1"/>
</dbReference>
<dbReference type="PANTHER" id="PTHR40660">
    <property type="entry name" value="5'-PHOSPHATE OXIDASE PUTATIVE DOMAIN-CONTAINING PROTEIN-RELATED"/>
    <property type="match status" value="1"/>
</dbReference>
<keyword evidence="3" id="KW-1185">Reference proteome</keyword>
<dbReference type="SMART" id="SM00065">
    <property type="entry name" value="GAF"/>
    <property type="match status" value="1"/>
</dbReference>
<dbReference type="Gene3D" id="3.30.450.40">
    <property type="match status" value="1"/>
</dbReference>
<comment type="caution">
    <text evidence="2">The sequence shown here is derived from an EMBL/GenBank/DDBJ whole genome shotgun (WGS) entry which is preliminary data.</text>
</comment>
<dbReference type="EMBL" id="JAMXMC010000004">
    <property type="protein sequence ID" value="MCO5976458.1"/>
    <property type="molecule type" value="Genomic_DNA"/>
</dbReference>
<dbReference type="Pfam" id="PF01590">
    <property type="entry name" value="GAF"/>
    <property type="match status" value="1"/>
</dbReference>
<evidence type="ECO:0000313" key="3">
    <source>
        <dbReference type="Proteomes" id="UP001204851"/>
    </source>
</evidence>
<dbReference type="PANTHER" id="PTHR40660:SF1">
    <property type="entry name" value="5'-PHOSPHATE OXIDASE PUTATIVE DOMAIN-CONTAINING PROTEIN-RELATED"/>
    <property type="match status" value="1"/>
</dbReference>
<accession>A0ABT1BJS6</accession>
<name>A0ABT1BJS6_9BURK</name>
<dbReference type="InterPro" id="IPR011576">
    <property type="entry name" value="Pyridox_Oxase_N"/>
</dbReference>
<dbReference type="InterPro" id="IPR003018">
    <property type="entry name" value="GAF"/>
</dbReference>
<proteinExistence type="predicted"/>
<dbReference type="RefSeq" id="WP_252768935.1">
    <property type="nucleotide sequence ID" value="NZ_JAMXMC010000004.1"/>
</dbReference>
<evidence type="ECO:0000259" key="1">
    <source>
        <dbReference type="SMART" id="SM00065"/>
    </source>
</evidence>
<dbReference type="SUPFAM" id="SSF55781">
    <property type="entry name" value="GAF domain-like"/>
    <property type="match status" value="1"/>
</dbReference>
<organism evidence="2 3">
    <name type="scientific">Ideonella oryzae</name>
    <dbReference type="NCBI Taxonomy" id="2937441"/>
    <lineage>
        <taxon>Bacteria</taxon>
        <taxon>Pseudomonadati</taxon>
        <taxon>Pseudomonadota</taxon>
        <taxon>Betaproteobacteria</taxon>
        <taxon>Burkholderiales</taxon>
        <taxon>Sphaerotilaceae</taxon>
        <taxon>Ideonella</taxon>
    </lineage>
</organism>
<evidence type="ECO:0000313" key="2">
    <source>
        <dbReference type="EMBL" id="MCO5976458.1"/>
    </source>
</evidence>
<sequence>MSLTVDSVRACLEGGIPGVMATASAEGEPNVAYLSQVEYVDARHVALSFQFFNKTRRNVLDNPQVELLVVHPVTAAMYRLRARYLRTESEGPLFERMKAKLAGVASHVGMAEVFRLRGSDVYEVLAVVQVGAPTLPEAPPGLNRLAALRRTLQALMPSQTLEALFDTLLDALQREFEIDHAMVLMHEGERQCLATVASRGYGASGVGAEIPVGQGVIGVAARAHTPIRIGHLTQDRAYNQTIREALVREGGQPLEDEIPWPGLPQPHSQLAVPICDGGELLGALFVESTRDQRFTGDDEDALLALAAHVGALQRHLQARADEAEPAEPAAAEAGANPQGELLRVRHFEADGSIFLDDQYLIRGLAGSILWLLLQEHARHGRTEFSNRELRLAPSLGLPEVGDNLEARLLMLTRRLEERCEGLRLVRTGRGRFRLCLQRPLSLTLQA</sequence>
<reference evidence="2 3" key="1">
    <citation type="submission" date="2022-06" db="EMBL/GenBank/DDBJ databases">
        <title>Ideonella sp. NS12-5 Genome sequencing and assembly.</title>
        <authorList>
            <person name="Jung Y."/>
        </authorList>
    </citation>
    <scope>NUCLEOTIDE SEQUENCE [LARGE SCALE GENOMIC DNA]</scope>
    <source>
        <strain evidence="2 3">NS12-5</strain>
    </source>
</reference>
<gene>
    <name evidence="2" type="ORF">M0L44_06985</name>
</gene>
<dbReference type="Proteomes" id="UP001204851">
    <property type="component" value="Unassembled WGS sequence"/>
</dbReference>
<dbReference type="Pfam" id="PF01243">
    <property type="entry name" value="PNPOx_N"/>
    <property type="match status" value="1"/>
</dbReference>
<dbReference type="InterPro" id="IPR012349">
    <property type="entry name" value="Split_barrel_FMN-bd"/>
</dbReference>